<sequence length="211" mass="23383">MASTGASTMLMPMSYAKRRIAPTPPLHVDAEHVDSQGSASGNQTGNRNSSSFIFEFTATTGSASDAELVDLHLSISCRRAPSVYEAALPQIKEEDSENRRSLHEARRQRDWELSQVWDVFQEQISDAGGMVEEVTTEFEDFFSETRNKLNRYHAKFAKAVKGSKHSLDVFGKTLKDSGQNGQWRVSRRSCPSHRGEGARQAASLPDQKSCG</sequence>
<protein>
    <submittedName>
        <fullName evidence="2">Uncharacterized protein</fullName>
    </submittedName>
</protein>
<feature type="region of interest" description="Disordered" evidence="1">
    <location>
        <begin position="21"/>
        <end position="46"/>
    </location>
</feature>
<dbReference type="RefSeq" id="XP_007401098.1">
    <property type="nucleotide sequence ID" value="XM_007401036.1"/>
</dbReference>
<dbReference type="InParanoid" id="K5WI66"/>
<proteinExistence type="predicted"/>
<feature type="region of interest" description="Disordered" evidence="1">
    <location>
        <begin position="177"/>
        <end position="211"/>
    </location>
</feature>
<evidence type="ECO:0000313" key="3">
    <source>
        <dbReference type="Proteomes" id="UP000008370"/>
    </source>
</evidence>
<dbReference type="AlphaFoldDB" id="K5WI66"/>
<gene>
    <name evidence="2" type="ORF">PHACADRAFT_32789</name>
</gene>
<accession>K5WI66</accession>
<evidence type="ECO:0000313" key="2">
    <source>
        <dbReference type="EMBL" id="EKM49917.1"/>
    </source>
</evidence>
<reference evidence="2 3" key="1">
    <citation type="journal article" date="2012" name="BMC Genomics">
        <title>Comparative genomics of the white-rot fungi, Phanerochaete carnosa and P. chrysosporium, to elucidate the genetic basis of the distinct wood types they colonize.</title>
        <authorList>
            <person name="Suzuki H."/>
            <person name="MacDonald J."/>
            <person name="Syed K."/>
            <person name="Salamov A."/>
            <person name="Hori C."/>
            <person name="Aerts A."/>
            <person name="Henrissat B."/>
            <person name="Wiebenga A."/>
            <person name="vanKuyk P.A."/>
            <person name="Barry K."/>
            <person name="Lindquist E."/>
            <person name="LaButti K."/>
            <person name="Lapidus A."/>
            <person name="Lucas S."/>
            <person name="Coutinho P."/>
            <person name="Gong Y."/>
            <person name="Samejima M."/>
            <person name="Mahadevan R."/>
            <person name="Abou-Zaid M."/>
            <person name="de Vries R.P."/>
            <person name="Igarashi K."/>
            <person name="Yadav J.S."/>
            <person name="Grigoriev I.V."/>
            <person name="Master E.R."/>
        </authorList>
    </citation>
    <scope>NUCLEOTIDE SEQUENCE [LARGE SCALE GENOMIC DNA]</scope>
    <source>
        <strain evidence="2 3">HHB-10118-sp</strain>
    </source>
</reference>
<dbReference type="EMBL" id="JH930479">
    <property type="protein sequence ID" value="EKM49917.1"/>
    <property type="molecule type" value="Genomic_DNA"/>
</dbReference>
<keyword evidence="3" id="KW-1185">Reference proteome</keyword>
<name>K5WI66_PHACS</name>
<dbReference type="KEGG" id="pco:PHACADRAFT_32789"/>
<dbReference type="Proteomes" id="UP000008370">
    <property type="component" value="Unassembled WGS sequence"/>
</dbReference>
<dbReference type="GeneID" id="18919747"/>
<organism evidence="2 3">
    <name type="scientific">Phanerochaete carnosa (strain HHB-10118-sp)</name>
    <name type="common">White-rot fungus</name>
    <name type="synonym">Peniophora carnosa</name>
    <dbReference type="NCBI Taxonomy" id="650164"/>
    <lineage>
        <taxon>Eukaryota</taxon>
        <taxon>Fungi</taxon>
        <taxon>Dikarya</taxon>
        <taxon>Basidiomycota</taxon>
        <taxon>Agaricomycotina</taxon>
        <taxon>Agaricomycetes</taxon>
        <taxon>Polyporales</taxon>
        <taxon>Phanerochaetaceae</taxon>
        <taxon>Phanerochaete</taxon>
    </lineage>
</organism>
<dbReference type="HOGENOM" id="CLU_112125_0_0_1"/>
<evidence type="ECO:0000256" key="1">
    <source>
        <dbReference type="SAM" id="MobiDB-lite"/>
    </source>
</evidence>
<feature type="compositionally biased region" description="Polar residues" evidence="1">
    <location>
        <begin position="35"/>
        <end position="46"/>
    </location>
</feature>